<dbReference type="Pfam" id="PF08501">
    <property type="entry name" value="Shikimate_dh_N"/>
    <property type="match status" value="1"/>
</dbReference>
<dbReference type="GO" id="GO:0004764">
    <property type="term" value="F:shikimate 3-dehydrogenase (NADP+) activity"/>
    <property type="evidence" value="ECO:0007669"/>
    <property type="project" value="UniProtKB-UniRule"/>
</dbReference>
<feature type="binding site" evidence="8">
    <location>
        <position position="67"/>
    </location>
    <ligand>
        <name>shikimate</name>
        <dbReference type="ChEBI" id="CHEBI:36208"/>
    </ligand>
</feature>
<feature type="binding site" evidence="8">
    <location>
        <position position="242"/>
    </location>
    <ligand>
        <name>NADP(+)</name>
        <dbReference type="ChEBI" id="CHEBI:58349"/>
    </ligand>
</feature>
<dbReference type="GO" id="GO:0050661">
    <property type="term" value="F:NADP binding"/>
    <property type="evidence" value="ECO:0007669"/>
    <property type="project" value="InterPro"/>
</dbReference>
<dbReference type="AlphaFoldDB" id="A0A1G5S728"/>
<dbReference type="GO" id="GO:0019632">
    <property type="term" value="P:shikimate metabolic process"/>
    <property type="evidence" value="ECO:0007669"/>
    <property type="project" value="InterPro"/>
</dbReference>
<dbReference type="GO" id="GO:0008652">
    <property type="term" value="P:amino acid biosynthetic process"/>
    <property type="evidence" value="ECO:0007669"/>
    <property type="project" value="UniProtKB-KW"/>
</dbReference>
<comment type="catalytic activity">
    <reaction evidence="7 8">
        <text>shikimate + NADP(+) = 3-dehydroshikimate + NADPH + H(+)</text>
        <dbReference type="Rhea" id="RHEA:17737"/>
        <dbReference type="ChEBI" id="CHEBI:15378"/>
        <dbReference type="ChEBI" id="CHEBI:16630"/>
        <dbReference type="ChEBI" id="CHEBI:36208"/>
        <dbReference type="ChEBI" id="CHEBI:57783"/>
        <dbReference type="ChEBI" id="CHEBI:58349"/>
        <dbReference type="EC" id="1.1.1.25"/>
    </reaction>
</comment>
<comment type="similarity">
    <text evidence="8">Belongs to the shikimate dehydrogenase family.</text>
</comment>
<dbReference type="Gene3D" id="3.40.50.10860">
    <property type="entry name" value="Leucine Dehydrogenase, chain A, domain 1"/>
    <property type="match status" value="1"/>
</dbReference>
<dbReference type="UniPathway" id="UPA00053">
    <property type="reaction ID" value="UER00087"/>
</dbReference>
<evidence type="ECO:0000313" key="12">
    <source>
        <dbReference type="Proteomes" id="UP000199208"/>
    </source>
</evidence>
<keyword evidence="5 8" id="KW-0560">Oxidoreductase</keyword>
<dbReference type="InterPro" id="IPR046346">
    <property type="entry name" value="Aminoacid_DH-like_N_sf"/>
</dbReference>
<evidence type="ECO:0000256" key="7">
    <source>
        <dbReference type="ARBA" id="ARBA00049442"/>
    </source>
</evidence>
<dbReference type="STRING" id="1120920.SAMN03080599_03272"/>
<dbReference type="GO" id="GO:0009073">
    <property type="term" value="P:aromatic amino acid family biosynthetic process"/>
    <property type="evidence" value="ECO:0007669"/>
    <property type="project" value="UniProtKB-KW"/>
</dbReference>
<dbReference type="Pfam" id="PF01488">
    <property type="entry name" value="Shikimate_DH"/>
    <property type="match status" value="1"/>
</dbReference>
<feature type="domain" description="Shikimate dehydrogenase substrate binding N-terminal" evidence="10">
    <location>
        <begin position="12"/>
        <end position="94"/>
    </location>
</feature>
<evidence type="ECO:0000256" key="1">
    <source>
        <dbReference type="ARBA" id="ARBA00004871"/>
    </source>
</evidence>
<protein>
    <recommendedName>
        <fullName evidence="2 8">Shikimate dehydrogenase (NADP(+))</fullName>
        <shortName evidence="8">SDH</shortName>
        <ecNumber evidence="2 8">1.1.1.25</ecNumber>
    </recommendedName>
</protein>
<feature type="binding site" evidence="8">
    <location>
        <position position="92"/>
    </location>
    <ligand>
        <name>shikimate</name>
        <dbReference type="ChEBI" id="CHEBI:36208"/>
    </ligand>
</feature>
<evidence type="ECO:0000256" key="6">
    <source>
        <dbReference type="ARBA" id="ARBA00023141"/>
    </source>
</evidence>
<proteinExistence type="inferred from homology"/>
<dbReference type="GO" id="GO:0009423">
    <property type="term" value="P:chorismate biosynthetic process"/>
    <property type="evidence" value="ECO:0007669"/>
    <property type="project" value="UniProtKB-UniRule"/>
</dbReference>
<evidence type="ECO:0000256" key="4">
    <source>
        <dbReference type="ARBA" id="ARBA00022857"/>
    </source>
</evidence>
<reference evidence="11 12" key="1">
    <citation type="submission" date="2016-10" db="EMBL/GenBank/DDBJ databases">
        <authorList>
            <person name="de Groot N.N."/>
        </authorList>
    </citation>
    <scope>NUCLEOTIDE SEQUENCE [LARGE SCALE GENOMIC DNA]</scope>
    <source>
        <strain evidence="11 12">DSM 2784</strain>
    </source>
</reference>
<organism evidence="11 12">
    <name type="scientific">Acidaminobacter hydrogenoformans DSM 2784</name>
    <dbReference type="NCBI Taxonomy" id="1120920"/>
    <lineage>
        <taxon>Bacteria</taxon>
        <taxon>Bacillati</taxon>
        <taxon>Bacillota</taxon>
        <taxon>Clostridia</taxon>
        <taxon>Peptostreptococcales</taxon>
        <taxon>Acidaminobacteraceae</taxon>
        <taxon>Acidaminobacter</taxon>
    </lineage>
</organism>
<accession>A0A1G5S728</accession>
<feature type="binding site" evidence="8">
    <location>
        <position position="249"/>
    </location>
    <ligand>
        <name>shikimate</name>
        <dbReference type="ChEBI" id="CHEBI:36208"/>
    </ligand>
</feature>
<dbReference type="Proteomes" id="UP000199208">
    <property type="component" value="Unassembled WGS sequence"/>
</dbReference>
<feature type="active site" description="Proton acceptor" evidence="8">
    <location>
        <position position="71"/>
    </location>
</feature>
<dbReference type="InterPro" id="IPR011342">
    <property type="entry name" value="Shikimate_DH"/>
</dbReference>
<evidence type="ECO:0000256" key="8">
    <source>
        <dbReference type="HAMAP-Rule" id="MF_00222"/>
    </source>
</evidence>
<dbReference type="RefSeq" id="WP_092593399.1">
    <property type="nucleotide sequence ID" value="NZ_FMWL01000030.1"/>
</dbReference>
<evidence type="ECO:0000259" key="10">
    <source>
        <dbReference type="Pfam" id="PF08501"/>
    </source>
</evidence>
<dbReference type="NCBIfam" id="TIGR00507">
    <property type="entry name" value="aroE"/>
    <property type="match status" value="1"/>
</dbReference>
<evidence type="ECO:0000259" key="9">
    <source>
        <dbReference type="Pfam" id="PF01488"/>
    </source>
</evidence>
<sequence length="288" mass="31497">MNLTDEIRLYGLIGDPVTGSRSPWIHNTIFNALGLKAAYLAFHVEPTRLGASIAGFRAIGMGGFNITIPHKQTAIGHLDALDPFAEKLGAVNTVAITPEGLIGYNTDGPGLISVLRRKIGAIEDKKVLILGAGGAARGIAGSLLFNGVKDVGICNRTWTKADALIRDLEIFGKAHIVDRENFKDYDLVINTTSVGMYPFEDATPVDIKYLHPEADVCDIVYKPRRTRLIREAEAAGHRVIFGIDMLIEQAVLAEKIWFNLTDEQVDHARELIHTELMKALQATEGDTK</sequence>
<gene>
    <name evidence="8" type="primary">aroE</name>
    <name evidence="11" type="ORF">SAMN03080599_03272</name>
</gene>
<evidence type="ECO:0000313" key="11">
    <source>
        <dbReference type="EMBL" id="SCZ82018.1"/>
    </source>
</evidence>
<evidence type="ECO:0000256" key="3">
    <source>
        <dbReference type="ARBA" id="ARBA00022605"/>
    </source>
</evidence>
<dbReference type="InterPro" id="IPR036291">
    <property type="entry name" value="NAD(P)-bd_dom_sf"/>
</dbReference>
<keyword evidence="6 8" id="KW-0057">Aromatic amino acid biosynthesis</keyword>
<dbReference type="CDD" id="cd01065">
    <property type="entry name" value="NAD_bind_Shikimate_DH"/>
    <property type="match status" value="1"/>
</dbReference>
<evidence type="ECO:0000256" key="5">
    <source>
        <dbReference type="ARBA" id="ARBA00023002"/>
    </source>
</evidence>
<dbReference type="HAMAP" id="MF_00222">
    <property type="entry name" value="Shikimate_DH_AroE"/>
    <property type="match status" value="1"/>
</dbReference>
<feature type="binding site" evidence="8">
    <location>
        <position position="219"/>
    </location>
    <ligand>
        <name>NADP(+)</name>
        <dbReference type="ChEBI" id="CHEBI:58349"/>
    </ligand>
</feature>
<dbReference type="SUPFAM" id="SSF53223">
    <property type="entry name" value="Aminoacid dehydrogenase-like, N-terminal domain"/>
    <property type="match status" value="1"/>
</dbReference>
<keyword evidence="4 8" id="KW-0521">NADP</keyword>
<dbReference type="PANTHER" id="PTHR21089">
    <property type="entry name" value="SHIKIMATE DEHYDROGENASE"/>
    <property type="match status" value="1"/>
</dbReference>
<dbReference type="InterPro" id="IPR013708">
    <property type="entry name" value="Shikimate_DH-bd_N"/>
</dbReference>
<feature type="binding site" evidence="8">
    <location>
        <begin position="20"/>
        <end position="22"/>
    </location>
    <ligand>
        <name>shikimate</name>
        <dbReference type="ChEBI" id="CHEBI:36208"/>
    </ligand>
</feature>
<comment type="caution">
    <text evidence="8">Lacks conserved residue(s) required for the propagation of feature annotation.</text>
</comment>
<dbReference type="EC" id="1.1.1.25" evidence="2 8"/>
<keyword evidence="3 8" id="KW-0028">Amino-acid biosynthesis</keyword>
<dbReference type="SUPFAM" id="SSF51735">
    <property type="entry name" value="NAD(P)-binding Rossmann-fold domains"/>
    <property type="match status" value="1"/>
</dbReference>
<name>A0A1G5S728_9FIRM</name>
<dbReference type="InterPro" id="IPR006151">
    <property type="entry name" value="Shikm_DH/Glu-tRNA_Rdtase"/>
</dbReference>
<comment type="pathway">
    <text evidence="1 8">Metabolic intermediate biosynthesis; chorismate biosynthesis; chorismate from D-erythrose 4-phosphate and phosphoenolpyruvate: step 4/7.</text>
</comment>
<dbReference type="PANTHER" id="PTHR21089:SF1">
    <property type="entry name" value="BIFUNCTIONAL 3-DEHYDROQUINATE DEHYDRATASE_SHIKIMATE DEHYDROGENASE, CHLOROPLASTIC"/>
    <property type="match status" value="1"/>
</dbReference>
<dbReference type="EMBL" id="FMWL01000030">
    <property type="protein sequence ID" value="SCZ82018.1"/>
    <property type="molecule type" value="Genomic_DNA"/>
</dbReference>
<dbReference type="InterPro" id="IPR022893">
    <property type="entry name" value="Shikimate_DH_fam"/>
</dbReference>
<comment type="subunit">
    <text evidence="8">Homodimer.</text>
</comment>
<feature type="binding site" evidence="8">
    <location>
        <position position="107"/>
    </location>
    <ligand>
        <name>shikimate</name>
        <dbReference type="ChEBI" id="CHEBI:36208"/>
    </ligand>
</feature>
<feature type="binding site" evidence="8">
    <location>
        <begin position="155"/>
        <end position="160"/>
    </location>
    <ligand>
        <name>NADP(+)</name>
        <dbReference type="ChEBI" id="CHEBI:58349"/>
    </ligand>
</feature>
<feature type="binding site" evidence="8">
    <location>
        <position position="221"/>
    </location>
    <ligand>
        <name>shikimate</name>
        <dbReference type="ChEBI" id="CHEBI:36208"/>
    </ligand>
</feature>
<feature type="binding site" evidence="8">
    <location>
        <begin position="131"/>
        <end position="135"/>
    </location>
    <ligand>
        <name>NADP(+)</name>
        <dbReference type="ChEBI" id="CHEBI:58349"/>
    </ligand>
</feature>
<feature type="domain" description="Quinate/shikimate 5-dehydrogenase/glutamyl-tRNA reductase" evidence="9">
    <location>
        <begin position="116"/>
        <end position="193"/>
    </location>
</feature>
<dbReference type="OrthoDB" id="9792692at2"/>
<comment type="function">
    <text evidence="8">Involved in the biosynthesis of the chorismate, which leads to the biosynthesis of aromatic amino acids. Catalyzes the reversible NADPH linked reduction of 3-dehydroshikimate (DHSA) to yield shikimate (SA).</text>
</comment>
<keyword evidence="12" id="KW-1185">Reference proteome</keyword>
<evidence type="ECO:0000256" key="2">
    <source>
        <dbReference type="ARBA" id="ARBA00012962"/>
    </source>
</evidence>
<dbReference type="Gene3D" id="3.40.50.720">
    <property type="entry name" value="NAD(P)-binding Rossmann-like Domain"/>
    <property type="match status" value="1"/>
</dbReference>